<proteinExistence type="predicted"/>
<organism evidence="1 2">
    <name type="scientific">Populus tomentosa</name>
    <name type="common">Chinese white poplar</name>
    <dbReference type="NCBI Taxonomy" id="118781"/>
    <lineage>
        <taxon>Eukaryota</taxon>
        <taxon>Viridiplantae</taxon>
        <taxon>Streptophyta</taxon>
        <taxon>Embryophyta</taxon>
        <taxon>Tracheophyta</taxon>
        <taxon>Spermatophyta</taxon>
        <taxon>Magnoliopsida</taxon>
        <taxon>eudicotyledons</taxon>
        <taxon>Gunneridae</taxon>
        <taxon>Pentapetalae</taxon>
        <taxon>rosids</taxon>
        <taxon>fabids</taxon>
        <taxon>Malpighiales</taxon>
        <taxon>Salicaceae</taxon>
        <taxon>Saliceae</taxon>
        <taxon>Populus</taxon>
    </lineage>
</organism>
<accession>A0A8X8AJR3</accession>
<dbReference type="AlphaFoldDB" id="A0A8X8AJR3"/>
<evidence type="ECO:0000313" key="2">
    <source>
        <dbReference type="Proteomes" id="UP000886885"/>
    </source>
</evidence>
<dbReference type="OrthoDB" id="1727863at2759"/>
<dbReference type="EMBL" id="JAAWWB010000002">
    <property type="protein sequence ID" value="KAG6787982.1"/>
    <property type="molecule type" value="Genomic_DNA"/>
</dbReference>
<dbReference type="Proteomes" id="UP000886885">
    <property type="component" value="Chromosome 1D"/>
</dbReference>
<protein>
    <submittedName>
        <fullName evidence="1">Uncharacterized protein</fullName>
    </submittedName>
</protein>
<evidence type="ECO:0000313" key="1">
    <source>
        <dbReference type="EMBL" id="KAG6787982.1"/>
    </source>
</evidence>
<sequence>MIRDKFNKLRHNHCCFLSVSIFVFALALSLSPIYCQQSDGNDNSTATEDLFSELVYNSFSNFTSVFKQDIAKYFGFCIIDVDEDWNMAFNFSKKTQFISDCAKKTNGDMTARICTAAEIKFYFNSFFEKGTKKANYLKPNKNCNLSSWVSGCEPGWACGVGKGQKVDLRDSKVIPDRTTSCATCCEGFFCPHGITCMIRKYSETHHQSWR</sequence>
<gene>
    <name evidence="1" type="ORF">POTOM_004033</name>
</gene>
<reference evidence="1" key="1">
    <citation type="journal article" date="2020" name="bioRxiv">
        <title>Hybrid origin of Populus tomentosa Carr. identified through genome sequencing and phylogenomic analysis.</title>
        <authorList>
            <person name="An X."/>
            <person name="Gao K."/>
            <person name="Chen Z."/>
            <person name="Li J."/>
            <person name="Yang X."/>
            <person name="Yang X."/>
            <person name="Zhou J."/>
            <person name="Guo T."/>
            <person name="Zhao T."/>
            <person name="Huang S."/>
            <person name="Miao D."/>
            <person name="Khan W.U."/>
            <person name="Rao P."/>
            <person name="Ye M."/>
            <person name="Lei B."/>
            <person name="Liao W."/>
            <person name="Wang J."/>
            <person name="Ji L."/>
            <person name="Li Y."/>
            <person name="Guo B."/>
            <person name="Mustafa N.S."/>
            <person name="Li S."/>
            <person name="Yun Q."/>
            <person name="Keller S.R."/>
            <person name="Mao J."/>
            <person name="Zhang R."/>
            <person name="Strauss S.H."/>
        </authorList>
    </citation>
    <scope>NUCLEOTIDE SEQUENCE</scope>
    <source>
        <strain evidence="1">GM15</strain>
        <tissue evidence="1">Leaf</tissue>
    </source>
</reference>
<comment type="caution">
    <text evidence="1">The sequence shown here is derived from an EMBL/GenBank/DDBJ whole genome shotgun (WGS) entry which is preliminary data.</text>
</comment>
<keyword evidence="2" id="KW-1185">Reference proteome</keyword>
<name>A0A8X8AJR3_POPTO</name>